<evidence type="ECO:0000256" key="7">
    <source>
        <dbReference type="SAM" id="SignalP"/>
    </source>
</evidence>
<dbReference type="Gene3D" id="2.60.40.10">
    <property type="entry name" value="Immunoglobulins"/>
    <property type="match status" value="2"/>
</dbReference>
<evidence type="ECO:0000313" key="9">
    <source>
        <dbReference type="EMBL" id="MBP1327107.1"/>
    </source>
</evidence>
<dbReference type="PROSITE" id="PS50847">
    <property type="entry name" value="GRAM_POS_ANCHORING"/>
    <property type="match status" value="1"/>
</dbReference>
<dbReference type="Pfam" id="PF16555">
    <property type="entry name" value="GramPos_pilinD1"/>
    <property type="match status" value="1"/>
</dbReference>
<evidence type="ECO:0000256" key="1">
    <source>
        <dbReference type="ARBA" id="ARBA00007257"/>
    </source>
</evidence>
<dbReference type="AlphaFoldDB" id="A0A940T4D0"/>
<evidence type="ECO:0000259" key="8">
    <source>
        <dbReference type="PROSITE" id="PS50847"/>
    </source>
</evidence>
<dbReference type="InterPro" id="IPR041033">
    <property type="entry name" value="SpaA_PFL_dom_1"/>
</dbReference>
<dbReference type="GO" id="GO:0005975">
    <property type="term" value="P:carbohydrate metabolic process"/>
    <property type="evidence" value="ECO:0007669"/>
    <property type="project" value="UniProtKB-ARBA"/>
</dbReference>
<dbReference type="Pfam" id="PF20623">
    <property type="entry name" value="Sgo0707_N2"/>
    <property type="match status" value="1"/>
</dbReference>
<keyword evidence="6" id="KW-1133">Transmembrane helix</keyword>
<keyword evidence="3" id="KW-0964">Secreted</keyword>
<keyword evidence="6" id="KW-0472">Membrane</keyword>
<keyword evidence="6" id="KW-0812">Transmembrane</keyword>
<keyword evidence="4 7" id="KW-0732">Signal</keyword>
<evidence type="ECO:0000256" key="3">
    <source>
        <dbReference type="ARBA" id="ARBA00022525"/>
    </source>
</evidence>
<dbReference type="NCBIfam" id="TIGR04226">
    <property type="entry name" value="RrgB_K2N_iso_D2"/>
    <property type="match status" value="1"/>
</dbReference>
<dbReference type="RefSeq" id="WP_209705912.1">
    <property type="nucleotide sequence ID" value="NZ_JAFIDA010000001.1"/>
</dbReference>
<dbReference type="InterPro" id="IPR026466">
    <property type="entry name" value="Fim_isopep_form_D2_dom"/>
</dbReference>
<keyword evidence="2" id="KW-0134">Cell wall</keyword>
<evidence type="ECO:0000256" key="5">
    <source>
        <dbReference type="ARBA" id="ARBA00023088"/>
    </source>
</evidence>
<dbReference type="Pfam" id="PF17802">
    <property type="entry name" value="SpaA"/>
    <property type="match status" value="1"/>
</dbReference>
<accession>A0A940T4D0</accession>
<dbReference type="SUPFAM" id="SSF49478">
    <property type="entry name" value="Cna protein B-type domain"/>
    <property type="match status" value="1"/>
</dbReference>
<dbReference type="Proteomes" id="UP000675163">
    <property type="component" value="Unassembled WGS sequence"/>
</dbReference>
<dbReference type="InterPro" id="IPR046473">
    <property type="entry name" value="Sgo0707-like_N2"/>
</dbReference>
<dbReference type="NCBIfam" id="NF033902">
    <property type="entry name" value="iso_D2_wall_anc"/>
    <property type="match status" value="1"/>
</dbReference>
<feature type="domain" description="Gram-positive cocci surface proteins LPxTG" evidence="8">
    <location>
        <begin position="438"/>
        <end position="476"/>
    </location>
</feature>
<evidence type="ECO:0000256" key="4">
    <source>
        <dbReference type="ARBA" id="ARBA00022729"/>
    </source>
</evidence>
<reference evidence="9" key="1">
    <citation type="submission" date="2021-02" db="EMBL/GenBank/DDBJ databases">
        <title>Sequencing the genomes of 1000 actinobacteria strains.</title>
        <authorList>
            <person name="Klenk H.-P."/>
        </authorList>
    </citation>
    <scope>NUCLEOTIDE SEQUENCE</scope>
    <source>
        <strain evidence="9">DSM 22850</strain>
    </source>
</reference>
<comment type="caution">
    <text evidence="9">The sequence shown here is derived from an EMBL/GenBank/DDBJ whole genome shotgun (WGS) entry which is preliminary data.</text>
</comment>
<organism evidence="9 10">
    <name type="scientific">Leucobacter exalbidus</name>
    <dbReference type="NCBI Taxonomy" id="662960"/>
    <lineage>
        <taxon>Bacteria</taxon>
        <taxon>Bacillati</taxon>
        <taxon>Actinomycetota</taxon>
        <taxon>Actinomycetes</taxon>
        <taxon>Micrococcales</taxon>
        <taxon>Microbacteriaceae</taxon>
        <taxon>Leucobacter</taxon>
    </lineage>
</organism>
<gene>
    <name evidence="9" type="ORF">JOF28_002339</name>
</gene>
<comment type="similarity">
    <text evidence="1">Belongs to the serine-aspartate repeat-containing protein (SDr) family.</text>
</comment>
<dbReference type="PANTHER" id="PTHR36108">
    <property type="entry name" value="COLOSSIN-B-RELATED"/>
    <property type="match status" value="1"/>
</dbReference>
<sequence>MTQHKGGGMARRALAIFGAAALATLGVFAGGSAAHAAEPLPGNIEGSSGSLTIHKHTGTPGDVGNGQELADASTIAGLGVGLEGVTFSVERVAFDGAAIDLSTAAGWDQAEGATPANAATAPYSLPAADAQSVTTGADGTVKLSDLAYGLYLVTETGAGANPIVGAVEPFLVSVPYPNAETSSWNYDVHVYPKNLLADNPTKEVSSEGAIKQGDVVTWTITVPVPRPAEGNVYTNFSITDDLDPLLTLTGVSVSLDGTTLTEGTDYVATPATLPAADGPLVTVTPNLANVQTGQTYVVTLTTEVTGAGEIVNYALRNTNGVEKEIGPAQTNWGKVQLVKENQSGATLQGAKFELWNADKTEIVLAEQTTDASGVINFDAVWVGNDADKTETYCLKETAAPAGYVLPNDPWTCVEVTSNATGIAVGQRVINTQQVGPQLPLTGSNGSTIAMAGGIALVLIAGGATLVGARRKSRAAK</sequence>
<name>A0A940T4D0_9MICO</name>
<proteinExistence type="inferred from homology"/>
<keyword evidence="5" id="KW-0572">Peptidoglycan-anchor</keyword>
<feature type="transmembrane region" description="Helical" evidence="6">
    <location>
        <begin position="448"/>
        <end position="468"/>
    </location>
</feature>
<protein>
    <submittedName>
        <fullName evidence="9">Fimbrial isopeptide formation D2 family protein/LPXTG-motif cell wall-anchored protein</fullName>
    </submittedName>
</protein>
<dbReference type="InterPro" id="IPR032364">
    <property type="entry name" value="GramPos_pilinD1_N"/>
</dbReference>
<dbReference type="InterPro" id="IPR013783">
    <property type="entry name" value="Ig-like_fold"/>
</dbReference>
<dbReference type="InterPro" id="IPR019931">
    <property type="entry name" value="LPXTG_anchor"/>
</dbReference>
<evidence type="ECO:0000256" key="6">
    <source>
        <dbReference type="SAM" id="Phobius"/>
    </source>
</evidence>
<feature type="signal peptide" evidence="7">
    <location>
        <begin position="1"/>
        <end position="36"/>
    </location>
</feature>
<dbReference type="PANTHER" id="PTHR36108:SF13">
    <property type="entry name" value="COLOSSIN-B-RELATED"/>
    <property type="match status" value="1"/>
</dbReference>
<dbReference type="Pfam" id="PF00746">
    <property type="entry name" value="Gram_pos_anchor"/>
    <property type="match status" value="1"/>
</dbReference>
<dbReference type="InterPro" id="IPR048052">
    <property type="entry name" value="FM1-like"/>
</dbReference>
<evidence type="ECO:0000256" key="2">
    <source>
        <dbReference type="ARBA" id="ARBA00022512"/>
    </source>
</evidence>
<dbReference type="NCBIfam" id="TIGR01167">
    <property type="entry name" value="LPXTG_anchor"/>
    <property type="match status" value="1"/>
</dbReference>
<feature type="chain" id="PRO_5037474194" evidence="7">
    <location>
        <begin position="37"/>
        <end position="476"/>
    </location>
</feature>
<keyword evidence="10" id="KW-1185">Reference proteome</keyword>
<evidence type="ECO:0000313" key="10">
    <source>
        <dbReference type="Proteomes" id="UP000675163"/>
    </source>
</evidence>
<dbReference type="Gene3D" id="2.60.40.740">
    <property type="match status" value="1"/>
</dbReference>
<dbReference type="EMBL" id="JAFIDA010000001">
    <property type="protein sequence ID" value="MBP1327107.1"/>
    <property type="molecule type" value="Genomic_DNA"/>
</dbReference>